<evidence type="ECO:0000313" key="1">
    <source>
        <dbReference type="EMBL" id="BBI64348.1"/>
    </source>
</evidence>
<protein>
    <submittedName>
        <fullName evidence="1">Uncharacterized protein</fullName>
    </submittedName>
</protein>
<dbReference type="Proteomes" id="UP000320231">
    <property type="component" value="Chromosome"/>
</dbReference>
<name>A0A455UJ16_9GAMM</name>
<dbReference type="EMBL" id="AP019514">
    <property type="protein sequence ID" value="BBI64348.1"/>
    <property type="molecule type" value="Genomic_DNA"/>
</dbReference>
<organism evidence="1 2">
    <name type="scientific">Vreelandella sulfidaeris</name>
    <dbReference type="NCBI Taxonomy" id="115553"/>
    <lineage>
        <taxon>Bacteria</taxon>
        <taxon>Pseudomonadati</taxon>
        <taxon>Pseudomonadota</taxon>
        <taxon>Gammaproteobacteria</taxon>
        <taxon>Oceanospirillales</taxon>
        <taxon>Halomonadaceae</taxon>
        <taxon>Vreelandella</taxon>
    </lineage>
</organism>
<accession>A0A455UJ16</accession>
<gene>
    <name evidence="1" type="ORF">HSBAA_56540</name>
</gene>
<reference evidence="1 2" key="1">
    <citation type="journal article" date="2019" name="Microbiol. Resour. Announc.">
        <title>Complete Genome Sequence of Halomonas sulfidaeris Strain Esulfide1 Isolated from a Metal Sulfide Rock at a Depth of 2,200 Meters, Obtained Using Nanopore Sequencing.</title>
        <authorList>
            <person name="Saito M."/>
            <person name="Nishigata A."/>
            <person name="Galipon J."/>
            <person name="Arakawa K."/>
        </authorList>
    </citation>
    <scope>NUCLEOTIDE SEQUENCE [LARGE SCALE GENOMIC DNA]</scope>
    <source>
        <strain evidence="1 2">ATCC BAA-803</strain>
    </source>
</reference>
<dbReference type="AlphaFoldDB" id="A0A455UJ16"/>
<evidence type="ECO:0000313" key="2">
    <source>
        <dbReference type="Proteomes" id="UP000320231"/>
    </source>
</evidence>
<sequence length="58" mass="6698">MAYSNIFFAKHYNPATTQLEIIDFATEWESRFALPALPDPIIKSEGKTATRWLNLIRV</sequence>
<proteinExistence type="predicted"/>
<dbReference type="KEGG" id="hsr:HSBAA_56540"/>